<dbReference type="AlphaFoldDB" id="A0A1G2FWG6"/>
<evidence type="ECO:0000313" key="3">
    <source>
        <dbReference type="EMBL" id="OGZ41921.1"/>
    </source>
</evidence>
<dbReference type="InterPro" id="IPR036365">
    <property type="entry name" value="PGBD-like_sf"/>
</dbReference>
<keyword evidence="2" id="KW-1133">Transmembrane helix</keyword>
<name>A0A1G2FWG6_9BACT</name>
<reference evidence="3 4" key="1">
    <citation type="journal article" date="2016" name="Nat. Commun.">
        <title>Thousands of microbial genomes shed light on interconnected biogeochemical processes in an aquifer system.</title>
        <authorList>
            <person name="Anantharaman K."/>
            <person name="Brown C.T."/>
            <person name="Hug L.A."/>
            <person name="Sharon I."/>
            <person name="Castelle C.J."/>
            <person name="Probst A.J."/>
            <person name="Thomas B.C."/>
            <person name="Singh A."/>
            <person name="Wilkins M.J."/>
            <person name="Karaoz U."/>
            <person name="Brodie E.L."/>
            <person name="Williams K.H."/>
            <person name="Hubbard S.S."/>
            <person name="Banfield J.F."/>
        </authorList>
    </citation>
    <scope>NUCLEOTIDE SEQUENCE [LARGE SCALE GENOMIC DNA]</scope>
</reference>
<keyword evidence="2" id="KW-0472">Membrane</keyword>
<evidence type="ECO:0008006" key="5">
    <source>
        <dbReference type="Google" id="ProtNLM"/>
    </source>
</evidence>
<gene>
    <name evidence="3" type="ORF">A2W41_01750</name>
</gene>
<keyword evidence="2" id="KW-0812">Transmembrane</keyword>
<comment type="caution">
    <text evidence="3">The sequence shown here is derived from an EMBL/GenBank/DDBJ whole genome shotgun (WGS) entry which is preliminary data.</text>
</comment>
<dbReference type="SUPFAM" id="SSF47090">
    <property type="entry name" value="PGBD-like"/>
    <property type="match status" value="1"/>
</dbReference>
<organism evidence="3 4">
    <name type="scientific">Candidatus Ryanbacteria bacterium RIFCSPHIGHO2_01_45_13</name>
    <dbReference type="NCBI Taxonomy" id="1802112"/>
    <lineage>
        <taxon>Bacteria</taxon>
        <taxon>Candidatus Ryaniibacteriota</taxon>
    </lineage>
</organism>
<evidence type="ECO:0000256" key="2">
    <source>
        <dbReference type="SAM" id="Phobius"/>
    </source>
</evidence>
<accession>A0A1G2FWG6</accession>
<dbReference type="EMBL" id="MHNI01000023">
    <property type="protein sequence ID" value="OGZ41921.1"/>
    <property type="molecule type" value="Genomic_DNA"/>
</dbReference>
<protein>
    <recommendedName>
        <fullName evidence="5">Peptidoglycan binding-like domain-containing protein</fullName>
    </recommendedName>
</protein>
<evidence type="ECO:0000256" key="1">
    <source>
        <dbReference type="SAM" id="Coils"/>
    </source>
</evidence>
<feature type="coiled-coil region" evidence="1">
    <location>
        <begin position="448"/>
        <end position="482"/>
    </location>
</feature>
<feature type="transmembrane region" description="Helical" evidence="2">
    <location>
        <begin position="7"/>
        <end position="26"/>
    </location>
</feature>
<evidence type="ECO:0000313" key="4">
    <source>
        <dbReference type="Proteomes" id="UP000176700"/>
    </source>
</evidence>
<keyword evidence="1" id="KW-0175">Coiled coil</keyword>
<dbReference type="Gene3D" id="1.10.101.10">
    <property type="entry name" value="PGBD-like superfamily/PGBD"/>
    <property type="match status" value="1"/>
</dbReference>
<proteinExistence type="predicted"/>
<sequence>MQRFTRIICLLFFVSWFFVVASIFTYEAKAQSEMESFFIESSYDLLGRKEIEAQLVRADNRVYFYIEKGWWNGHSSREQNDLRIALFELGQEFQDRIYPVLTSTFGVEPRPGIDGDERITILIHQMAGEAGGYFRSNDVYEKAVSPTSNEREMVYLNSEYIGKIEAKSFLAHEFTHLITINQKDLLRRVAEETWLNEARAEYAPTLLGYDDVYEGSNLQRRVRNILENPTDSLTEWLNTKEDYGVINMFVQYLVDHYGKDVLIDSLKSPQVGIASLDEALRRNGFKEDFAQVFEDWAITVLVNNCEVGSKYCYANPHLASLRVAPVSYYIPGGETVVSTYYTAPAWSANWHRFVGGGQNFTLEFEGTSVVDFEVPYVLCDLHYECSVGFFSLNEEQKGTITFSQFDKTYSSLTIIPFLKSKTSGFSGRENTFLFSWEVKVQREAEAKAQEEVQLRNQLLARVAELQDQIRQLRSQLAALQGQPNPPRAVSCMGFNHNLFFGVRGEEVRCLQEFLKAQGEDVYPEGLVTGNFLALTQQAVIRFQEIYASEILAPLSLNSGTGYVGQMTRNKMNQMIGF</sequence>
<dbReference type="Proteomes" id="UP000176700">
    <property type="component" value="Unassembled WGS sequence"/>
</dbReference>
<dbReference type="InterPro" id="IPR036366">
    <property type="entry name" value="PGBDSf"/>
</dbReference>